<gene>
    <name evidence="3" type="ORF">AMTR_s00009p00119320</name>
</gene>
<sequence length="139" mass="15943">MTILWIFLHAFLLGSLLSPTNANRKWLEENPLEKNHKQQETYNAVNDARGRHLLDRNSVGETSKVQEKSAFNLPNDEEKSNESNQPSSISGNGHDEGNDNGNTEENDPYNHYHGSTIDNHHQITIQDFQRVYYNIGFHP</sequence>
<feature type="signal peptide" evidence="2">
    <location>
        <begin position="1"/>
        <end position="22"/>
    </location>
</feature>
<keyword evidence="2" id="KW-0732">Signal</keyword>
<name>W1NHB8_AMBTC</name>
<proteinExistence type="predicted"/>
<evidence type="ECO:0000313" key="3">
    <source>
        <dbReference type="EMBL" id="ERM94871.1"/>
    </source>
</evidence>
<accession>W1NHB8</accession>
<evidence type="ECO:0000313" key="4">
    <source>
        <dbReference type="Proteomes" id="UP000017836"/>
    </source>
</evidence>
<keyword evidence="4" id="KW-1185">Reference proteome</keyword>
<evidence type="ECO:0000256" key="1">
    <source>
        <dbReference type="SAM" id="MobiDB-lite"/>
    </source>
</evidence>
<dbReference type="HOGENOM" id="CLU_1847785_0_0_1"/>
<feature type="compositionally biased region" description="Basic and acidic residues" evidence="1">
    <location>
        <begin position="29"/>
        <end position="39"/>
    </location>
</feature>
<feature type="chain" id="PRO_5004806662" evidence="2">
    <location>
        <begin position="23"/>
        <end position="139"/>
    </location>
</feature>
<dbReference type="EMBL" id="KI397501">
    <property type="protein sequence ID" value="ERM94871.1"/>
    <property type="molecule type" value="Genomic_DNA"/>
</dbReference>
<dbReference type="AlphaFoldDB" id="W1NHB8"/>
<dbReference type="Gramene" id="ERM94871">
    <property type="protein sequence ID" value="ERM94871"/>
    <property type="gene ID" value="AMTR_s00009p00119320"/>
</dbReference>
<reference evidence="4" key="1">
    <citation type="journal article" date="2013" name="Science">
        <title>The Amborella genome and the evolution of flowering plants.</title>
        <authorList>
            <consortium name="Amborella Genome Project"/>
        </authorList>
    </citation>
    <scope>NUCLEOTIDE SEQUENCE [LARGE SCALE GENOMIC DNA]</scope>
</reference>
<evidence type="ECO:0000256" key="2">
    <source>
        <dbReference type="SAM" id="SignalP"/>
    </source>
</evidence>
<organism evidence="3 4">
    <name type="scientific">Amborella trichopoda</name>
    <dbReference type="NCBI Taxonomy" id="13333"/>
    <lineage>
        <taxon>Eukaryota</taxon>
        <taxon>Viridiplantae</taxon>
        <taxon>Streptophyta</taxon>
        <taxon>Embryophyta</taxon>
        <taxon>Tracheophyta</taxon>
        <taxon>Spermatophyta</taxon>
        <taxon>Magnoliopsida</taxon>
        <taxon>Amborellales</taxon>
        <taxon>Amborellaceae</taxon>
        <taxon>Amborella</taxon>
    </lineage>
</organism>
<dbReference type="Proteomes" id="UP000017836">
    <property type="component" value="Unassembled WGS sequence"/>
</dbReference>
<feature type="region of interest" description="Disordered" evidence="1">
    <location>
        <begin position="29"/>
        <end position="115"/>
    </location>
</feature>
<protein>
    <submittedName>
        <fullName evidence="3">Uncharacterized protein</fullName>
    </submittedName>
</protein>